<dbReference type="GO" id="GO:0046872">
    <property type="term" value="F:metal ion binding"/>
    <property type="evidence" value="ECO:0007669"/>
    <property type="project" value="UniProtKB-KW"/>
</dbReference>
<organism evidence="4 5">
    <name type="scientific">Ochrobactrum soli</name>
    <dbReference type="NCBI Taxonomy" id="2448455"/>
    <lineage>
        <taxon>Bacteria</taxon>
        <taxon>Pseudomonadati</taxon>
        <taxon>Pseudomonadota</taxon>
        <taxon>Alphaproteobacteria</taxon>
        <taxon>Hyphomicrobiales</taxon>
        <taxon>Brucellaceae</taxon>
        <taxon>Brucella/Ochrobactrum group</taxon>
        <taxon>Ochrobactrum</taxon>
    </lineage>
</organism>
<comment type="cofactor">
    <cofactor evidence="1">
        <name>Zn(2+)</name>
        <dbReference type="ChEBI" id="CHEBI:29105"/>
    </cofactor>
    <text evidence="1">Binds 1 zinc ion per subunit.</text>
</comment>
<protein>
    <recommendedName>
        <fullName evidence="1">Microcystinase C</fullName>
        <shortName evidence="1">MlrC</shortName>
    </recommendedName>
</protein>
<proteinExistence type="inferred from homology"/>
<gene>
    <name evidence="4" type="ORF">OHAE_4955</name>
</gene>
<evidence type="ECO:0000313" key="5">
    <source>
        <dbReference type="Proteomes" id="UP000246073"/>
    </source>
</evidence>
<dbReference type="EMBL" id="OOFM01000001">
    <property type="protein sequence ID" value="SPL62163.1"/>
    <property type="molecule type" value="Genomic_DNA"/>
</dbReference>
<evidence type="ECO:0000256" key="1">
    <source>
        <dbReference type="PIRNR" id="PIRNR012702"/>
    </source>
</evidence>
<dbReference type="InterPro" id="IPR010799">
    <property type="entry name" value="MlrC_C"/>
</dbReference>
<dbReference type="Pfam" id="PF07364">
    <property type="entry name" value="DUF1485"/>
    <property type="match status" value="1"/>
</dbReference>
<dbReference type="Proteomes" id="UP000246073">
    <property type="component" value="Unassembled WGS sequence"/>
</dbReference>
<dbReference type="Pfam" id="PF07171">
    <property type="entry name" value="MlrC_C"/>
    <property type="match status" value="1"/>
</dbReference>
<accession>A0A2P9HDK7</accession>
<evidence type="ECO:0000259" key="3">
    <source>
        <dbReference type="Pfam" id="PF07364"/>
    </source>
</evidence>
<sequence>MLVSKRVAVAGFLHETNTFAAAPADMAAFVQGGGYIPLSRGDAIVDHAQDVNLGIAGALKFAHEAGWEIVPILWAGAIPSAPVTEDAYETIVSEIVAGLKDCGPLDGIFIDLHGAMVAAHVDDGEGELLERIRVVRPEEPIAVALDLHGNITKRMFELSDVMVGFRTYPHVDMAETGYRSAKALQALIDKSDVWPHGWHKTMRQGDYLIPIAWQCTDEQPAKALYGMTVDLPENVLTASLFMGFPAADFAECGPSVFAYGWDHAAVERCADAIANALAAAEGSFAGIAYQPEEGVEKAIELSRDAKRPIVIADTQDNPGAGGSSDTTGMLRALVACGANRASIGCMHDPEAAALAHRAGEGAEIEISLGGKSGIAGDEPFTARFQVEKLSDGKAHATGPYYGGTWLNMGPSACLRLGGTRVVVTTNLAQMADRALYRMVGIEPEQEAILVNKSSVHFRADFAPIAEKLLVCTAPGAMPLSPAQLSWKHLRSGIRLEPLGKEFNP</sequence>
<dbReference type="GO" id="GO:0008237">
    <property type="term" value="F:metallopeptidase activity"/>
    <property type="evidence" value="ECO:0007669"/>
    <property type="project" value="UniProtKB-KW"/>
</dbReference>
<dbReference type="InterPro" id="IPR009197">
    <property type="entry name" value="MlrC"/>
</dbReference>
<dbReference type="PIRSF" id="PIRSF012702">
    <property type="entry name" value="UCP012702"/>
    <property type="match status" value="1"/>
</dbReference>
<dbReference type="AlphaFoldDB" id="A0A2P9HDK7"/>
<evidence type="ECO:0000259" key="2">
    <source>
        <dbReference type="Pfam" id="PF07171"/>
    </source>
</evidence>
<dbReference type="InterPro" id="IPR015995">
    <property type="entry name" value="MlrC_N"/>
</dbReference>
<comment type="similarity">
    <text evidence="1">Belongs to the peptidase M81 family.</text>
</comment>
<feature type="domain" description="Microcystin LR degradation protein MlrC N-terminal" evidence="3">
    <location>
        <begin position="6"/>
        <end position="298"/>
    </location>
</feature>
<dbReference type="RefSeq" id="WP_109366296.1">
    <property type="nucleotide sequence ID" value="NZ_OOFM01000001.1"/>
</dbReference>
<keyword evidence="1" id="KW-0479">Metal-binding</keyword>
<reference evidence="5" key="1">
    <citation type="submission" date="2017-12" db="EMBL/GenBank/DDBJ databases">
        <authorList>
            <person name="Diaz M."/>
        </authorList>
    </citation>
    <scope>NUCLEOTIDE SEQUENCE [LARGE SCALE GENOMIC DNA]</scope>
    <source>
        <strain evidence="5">FI11154</strain>
    </source>
</reference>
<evidence type="ECO:0000313" key="4">
    <source>
        <dbReference type="EMBL" id="SPL62163.1"/>
    </source>
</evidence>
<comment type="function">
    <text evidence="1">Involved in peptidolytic degradation of cyclic heptapeptide hepatotoxin microcystin (MC).</text>
</comment>
<keyword evidence="1" id="KW-0378">Hydrolase</keyword>
<dbReference type="GO" id="GO:0006508">
    <property type="term" value="P:proteolysis"/>
    <property type="evidence" value="ECO:0007669"/>
    <property type="project" value="UniProtKB-KW"/>
</dbReference>
<keyword evidence="1" id="KW-0645">Protease</keyword>
<feature type="domain" description="Microcystin LR degradation protein MlrC C-terminal" evidence="2">
    <location>
        <begin position="311"/>
        <end position="488"/>
    </location>
</feature>
<keyword evidence="1" id="KW-0482">Metalloprotease</keyword>
<name>A0A2P9HDK7_9HYPH</name>